<keyword evidence="1" id="KW-0802">TPR repeat</keyword>
<dbReference type="SUPFAM" id="SSF48452">
    <property type="entry name" value="TPR-like"/>
    <property type="match status" value="1"/>
</dbReference>
<organism evidence="3 4">
    <name type="scientific">Aquimarina gracilis</name>
    <dbReference type="NCBI Taxonomy" id="874422"/>
    <lineage>
        <taxon>Bacteria</taxon>
        <taxon>Pseudomonadati</taxon>
        <taxon>Bacteroidota</taxon>
        <taxon>Flavobacteriia</taxon>
        <taxon>Flavobacteriales</taxon>
        <taxon>Flavobacteriaceae</taxon>
        <taxon>Aquimarina</taxon>
    </lineage>
</organism>
<dbReference type="PANTHER" id="PTHR46825">
    <property type="entry name" value="D-ALANYL-D-ALANINE-CARBOXYPEPTIDASE/ENDOPEPTIDASE AMPH"/>
    <property type="match status" value="1"/>
</dbReference>
<dbReference type="Gene3D" id="1.25.40.10">
    <property type="entry name" value="Tetratricopeptide repeat domain"/>
    <property type="match status" value="1"/>
</dbReference>
<proteinExistence type="predicted"/>
<dbReference type="RefSeq" id="WP_324182158.1">
    <property type="nucleotide sequence ID" value="NZ_BAABAW010000023.1"/>
</dbReference>
<comment type="caution">
    <text evidence="3">The sequence shown here is derived from an EMBL/GenBank/DDBJ whole genome shotgun (WGS) entry which is preliminary data.</text>
</comment>
<dbReference type="InterPro" id="IPR019734">
    <property type="entry name" value="TPR_rpt"/>
</dbReference>
<reference evidence="3 4" key="1">
    <citation type="journal article" date="2013" name="Int. J. Syst. Evol. Microbiol.">
        <title>Aquimarina gracilis sp. nov., isolated from the gut microflora of a mussel, Mytilus coruscus, and emended description of Aquimarina spongiae.</title>
        <authorList>
            <person name="Park S.C."/>
            <person name="Choe H.N."/>
            <person name="Baik K.S."/>
            <person name="Seong C.N."/>
        </authorList>
    </citation>
    <scope>NUCLEOTIDE SEQUENCE [LARGE SCALE GENOMIC DNA]</scope>
    <source>
        <strain evidence="3 4">PSC32</strain>
    </source>
</reference>
<evidence type="ECO:0000313" key="3">
    <source>
        <dbReference type="EMBL" id="MEB3348136.1"/>
    </source>
</evidence>
<feature type="repeat" description="TPR" evidence="1">
    <location>
        <begin position="557"/>
        <end position="590"/>
    </location>
</feature>
<dbReference type="PROSITE" id="PS51257">
    <property type="entry name" value="PROKAR_LIPOPROTEIN"/>
    <property type="match status" value="1"/>
</dbReference>
<dbReference type="Pfam" id="PF00144">
    <property type="entry name" value="Beta-lactamase"/>
    <property type="match status" value="1"/>
</dbReference>
<evidence type="ECO:0000259" key="2">
    <source>
        <dbReference type="Pfam" id="PF00144"/>
    </source>
</evidence>
<dbReference type="PROSITE" id="PS50005">
    <property type="entry name" value="TPR"/>
    <property type="match status" value="2"/>
</dbReference>
<accession>A0ABU6A255</accession>
<dbReference type="EMBL" id="JAYKLX010000011">
    <property type="protein sequence ID" value="MEB3348136.1"/>
    <property type="molecule type" value="Genomic_DNA"/>
</dbReference>
<evidence type="ECO:0000256" key="1">
    <source>
        <dbReference type="PROSITE-ProRule" id="PRU00339"/>
    </source>
</evidence>
<protein>
    <submittedName>
        <fullName evidence="3">Serine hydrolase</fullName>
    </submittedName>
</protein>
<dbReference type="Gene3D" id="3.40.710.10">
    <property type="entry name" value="DD-peptidase/beta-lactamase superfamily"/>
    <property type="match status" value="1"/>
</dbReference>
<sequence>MKKLLVIFCVTGLLASCKKTPKTVVETPDNTKLVETSLIPVVYIEGDSTWTIEDRMKHYGVPGVSIAVINKNAIAWSKTYGVVDKETQEPVTKQTLFQAGSISKPVAAYGALKMVEQNKIDLDEDVNSYLQSWKIPDSEFTKEKKVALKHLVSHSGGLTVHGFLGYSPDLPVPSLIQVLNGTEPANSPPIYVNKVPEESFRYSGGGYTIMQQMMIDIEKKPFPELMNELVLAPLQMTHSTYNQPLTGEQLKLAATGYVPNGDMTKGKRHTYPEMAAAGLWTTAEDLAKFAINMQQALKGENTTVLSKNMVSKMLTPFVEDHIGLGIFLNKRKDEVYFGHGGWDEGFSSELVAHKDKGYGVVILTNSNHPRFISELIRSVALTYKWDDFVPTYSKLATEETVLEKLAGRYCLNKDRYTKVFNRGNQLFKQSFGEDPVELVKISDTTYISRENERPIQFKLNNQINQMNVLVHNVDNGKVEATLSRLNDDEKLPVEFLEDGNFEEALSAYQELMKTNPEDPAIKESSINRLGYNMMYSDKLKLAKDIFKVNTILYPKSSNVYDSYAEACMKLEEFELAIENYKKSYAMDPENTHALKMIEKMQEKKKKAI</sequence>
<gene>
    <name evidence="3" type="ORF">U6A24_21850</name>
</gene>
<dbReference type="GO" id="GO:0016787">
    <property type="term" value="F:hydrolase activity"/>
    <property type="evidence" value="ECO:0007669"/>
    <property type="project" value="UniProtKB-KW"/>
</dbReference>
<dbReference type="InterPro" id="IPR001466">
    <property type="entry name" value="Beta-lactam-related"/>
</dbReference>
<feature type="domain" description="Beta-lactamase-related" evidence="2">
    <location>
        <begin position="52"/>
        <end position="374"/>
    </location>
</feature>
<name>A0ABU6A255_9FLAO</name>
<evidence type="ECO:0000313" key="4">
    <source>
        <dbReference type="Proteomes" id="UP001327027"/>
    </source>
</evidence>
<dbReference type="InterPro" id="IPR011990">
    <property type="entry name" value="TPR-like_helical_dom_sf"/>
</dbReference>
<dbReference type="InterPro" id="IPR050491">
    <property type="entry name" value="AmpC-like"/>
</dbReference>
<keyword evidence="4" id="KW-1185">Reference proteome</keyword>
<feature type="repeat" description="TPR" evidence="1">
    <location>
        <begin position="485"/>
        <end position="518"/>
    </location>
</feature>
<dbReference type="SUPFAM" id="SSF56601">
    <property type="entry name" value="beta-lactamase/transpeptidase-like"/>
    <property type="match status" value="1"/>
</dbReference>
<dbReference type="PANTHER" id="PTHR46825:SF12">
    <property type="entry name" value="PENICILLIN-BINDING PROTEIN 4"/>
    <property type="match status" value="1"/>
</dbReference>
<keyword evidence="3" id="KW-0378">Hydrolase</keyword>
<dbReference type="Proteomes" id="UP001327027">
    <property type="component" value="Unassembled WGS sequence"/>
</dbReference>
<dbReference type="InterPro" id="IPR012338">
    <property type="entry name" value="Beta-lactam/transpept-like"/>
</dbReference>